<dbReference type="RefSeq" id="WP_011188033.1">
    <property type="nucleotide sequence ID" value="NC_006138.1"/>
</dbReference>
<dbReference type="EMBL" id="CR522870">
    <property type="protein sequence ID" value="CAG35517.1"/>
    <property type="molecule type" value="Genomic_DNA"/>
</dbReference>
<dbReference type="PANTHER" id="PTHR35794">
    <property type="entry name" value="CELL DIVISION PROTEIN DIVIVA"/>
    <property type="match status" value="1"/>
</dbReference>
<dbReference type="PANTHER" id="PTHR35794:SF2">
    <property type="entry name" value="CELL DIVISION PROTEIN DIVIVA"/>
    <property type="match status" value="1"/>
</dbReference>
<dbReference type="Pfam" id="PF05103">
    <property type="entry name" value="DivIVA"/>
    <property type="match status" value="1"/>
</dbReference>
<dbReference type="KEGG" id="dps:DP0788"/>
<protein>
    <recommendedName>
        <fullName evidence="4">DivIVA domain-containing protein</fullName>
    </recommendedName>
</protein>
<dbReference type="STRING" id="177439.DP0788"/>
<proteinExistence type="predicted"/>
<gene>
    <name evidence="2" type="ordered locus">DP0788</name>
</gene>
<sequence length="290" mass="32586">MFTPQSIKDQEFQIKFRGCDPIEVKSYLEELADHVFELHEQKRKHNEDMSRLKGELTLAENERTQYKSELAKNQSSAGDIEKKVEKGYQYKDERIAELSLNLEGFQKKLDAQAEEFVSCKKTLDETNIRLAAEQALVSAGKAELEKVQAKNILLEEQLQGLKQEGIDFKSTILLAQQFSEELKKSAEVEATELLIVARTEEEELRATTQVKRDELHAELASLETTRNEVRDEIRQKLQTVLAGLDVLGGPVNDATVDLADLNSLDFSLVDDADVAFVAAELAEGSDEAQA</sequence>
<evidence type="ECO:0000313" key="3">
    <source>
        <dbReference type="Proteomes" id="UP000000602"/>
    </source>
</evidence>
<feature type="coiled-coil region" evidence="1">
    <location>
        <begin position="212"/>
        <end position="239"/>
    </location>
</feature>
<reference evidence="3" key="1">
    <citation type="journal article" date="2004" name="Environ. Microbiol.">
        <title>The genome of Desulfotalea psychrophila, a sulfate-reducing bacterium from permanently cold Arctic sediments.</title>
        <authorList>
            <person name="Rabus R."/>
            <person name="Ruepp A."/>
            <person name="Frickey T."/>
            <person name="Rattei T."/>
            <person name="Fartmann B."/>
            <person name="Stark M."/>
            <person name="Bauer M."/>
            <person name="Zibat A."/>
            <person name="Lombardot T."/>
            <person name="Becker I."/>
            <person name="Amann J."/>
            <person name="Gellner K."/>
            <person name="Teeling H."/>
            <person name="Leuschner W.D."/>
            <person name="Gloeckner F.-O."/>
            <person name="Lupas A.N."/>
            <person name="Amann R."/>
            <person name="Klenk H.-P."/>
        </authorList>
    </citation>
    <scope>NUCLEOTIDE SEQUENCE [LARGE SCALE GENOMIC DNA]</scope>
    <source>
        <strain evidence="3">DSM 12343 / LSv54</strain>
    </source>
</reference>
<evidence type="ECO:0008006" key="4">
    <source>
        <dbReference type="Google" id="ProtNLM"/>
    </source>
</evidence>
<feature type="coiled-coil region" evidence="1">
    <location>
        <begin position="42"/>
        <end position="69"/>
    </location>
</feature>
<dbReference type="AlphaFoldDB" id="Q6AQ56"/>
<dbReference type="OrthoDB" id="5198800at2"/>
<keyword evidence="1" id="KW-0175">Coiled coil</keyword>
<organism evidence="2 3">
    <name type="scientific">Desulfotalea psychrophila (strain LSv54 / DSM 12343)</name>
    <dbReference type="NCBI Taxonomy" id="177439"/>
    <lineage>
        <taxon>Bacteria</taxon>
        <taxon>Pseudomonadati</taxon>
        <taxon>Thermodesulfobacteriota</taxon>
        <taxon>Desulfobulbia</taxon>
        <taxon>Desulfobulbales</taxon>
        <taxon>Desulfocapsaceae</taxon>
        <taxon>Desulfotalea</taxon>
    </lineage>
</organism>
<dbReference type="InterPro" id="IPR007793">
    <property type="entry name" value="DivIVA_fam"/>
</dbReference>
<dbReference type="eggNOG" id="COG1196">
    <property type="taxonomic scope" value="Bacteria"/>
</dbReference>
<evidence type="ECO:0000256" key="1">
    <source>
        <dbReference type="SAM" id="Coils"/>
    </source>
</evidence>
<keyword evidence="3" id="KW-1185">Reference proteome</keyword>
<evidence type="ECO:0000313" key="2">
    <source>
        <dbReference type="EMBL" id="CAG35517.1"/>
    </source>
</evidence>
<accession>Q6AQ56</accession>
<dbReference type="Gene3D" id="6.10.250.660">
    <property type="match status" value="1"/>
</dbReference>
<dbReference type="HOGENOM" id="CLU_958859_0_0_7"/>
<dbReference type="Proteomes" id="UP000000602">
    <property type="component" value="Chromosome"/>
</dbReference>
<name>Q6AQ56_DESPS</name>